<sequence>MPLESSIPLTPQSRPAKAPRLVLTEETCAQDRLVPIFAFPPNRDTLGGTSYLIVEKEGNVLIDCPAWDEQSRSFLDAQGGVKQLVITHRGGIGKVRDIQSAFHCDVIIQEQEAYLLPNLTVTPFQENLMISPHLEVIWTSGHSPGTACVYLNACGGVLFSGRHLVADSQGNPVPLRTAKTFHWLRQIRNVQKLLDRFDRDTLNWICPGGNIGLLRGKTAIDHAYEKLAQLDLEQCVKQQPLL</sequence>
<dbReference type="PANTHER" id="PTHR42773">
    <property type="entry name" value="METALLO-BETA-LACTAMASE-RELATED"/>
    <property type="match status" value="1"/>
</dbReference>
<feature type="domain" description="Metallo-beta-lactamase" evidence="1">
    <location>
        <begin position="47"/>
        <end position="209"/>
    </location>
</feature>
<dbReference type="PANTHER" id="PTHR42773:SF3">
    <property type="entry name" value="SLR0630 PROTEIN"/>
    <property type="match status" value="1"/>
</dbReference>
<dbReference type="SUPFAM" id="SSF56281">
    <property type="entry name" value="Metallo-hydrolase/oxidoreductase"/>
    <property type="match status" value="1"/>
</dbReference>
<protein>
    <submittedName>
        <fullName evidence="2">Beta-lactamase-like protein</fullName>
    </submittedName>
</protein>
<keyword evidence="3" id="KW-1185">Reference proteome</keyword>
<name>A0A1Z4JC78_LEPBY</name>
<evidence type="ECO:0000313" key="2">
    <source>
        <dbReference type="EMBL" id="BAY54293.1"/>
    </source>
</evidence>
<dbReference type="EMBL" id="AP018203">
    <property type="protein sequence ID" value="BAY54293.1"/>
    <property type="molecule type" value="Genomic_DNA"/>
</dbReference>
<reference evidence="2 3" key="1">
    <citation type="submission" date="2017-06" db="EMBL/GenBank/DDBJ databases">
        <title>Genome sequencing of cyanobaciteial culture collection at National Institute for Environmental Studies (NIES).</title>
        <authorList>
            <person name="Hirose Y."/>
            <person name="Shimura Y."/>
            <person name="Fujisawa T."/>
            <person name="Nakamura Y."/>
            <person name="Kawachi M."/>
        </authorList>
    </citation>
    <scope>NUCLEOTIDE SEQUENCE [LARGE SCALE GENOMIC DNA]</scope>
    <source>
        <strain evidence="2 3">NIES-2135</strain>
    </source>
</reference>
<dbReference type="Proteomes" id="UP000217895">
    <property type="component" value="Chromosome"/>
</dbReference>
<accession>A0A1Z4JC78</accession>
<dbReference type="SMART" id="SM00849">
    <property type="entry name" value="Lactamase_B"/>
    <property type="match status" value="1"/>
</dbReference>
<evidence type="ECO:0000313" key="3">
    <source>
        <dbReference type="Proteomes" id="UP000217895"/>
    </source>
</evidence>
<dbReference type="InterPro" id="IPR036866">
    <property type="entry name" value="RibonucZ/Hydroxyglut_hydro"/>
</dbReference>
<gene>
    <name evidence="2" type="ORF">NIES2135_11100</name>
</gene>
<proteinExistence type="predicted"/>
<dbReference type="Gene3D" id="3.60.15.10">
    <property type="entry name" value="Ribonuclease Z/Hydroxyacylglutathione hydrolase-like"/>
    <property type="match status" value="1"/>
</dbReference>
<dbReference type="AlphaFoldDB" id="A0A1Z4JC78"/>
<dbReference type="InterPro" id="IPR001279">
    <property type="entry name" value="Metallo-B-lactamas"/>
</dbReference>
<organism evidence="2 3">
    <name type="scientific">Leptolyngbya boryana NIES-2135</name>
    <dbReference type="NCBI Taxonomy" id="1973484"/>
    <lineage>
        <taxon>Bacteria</taxon>
        <taxon>Bacillati</taxon>
        <taxon>Cyanobacteriota</taxon>
        <taxon>Cyanophyceae</taxon>
        <taxon>Leptolyngbyales</taxon>
        <taxon>Leptolyngbyaceae</taxon>
        <taxon>Leptolyngbya group</taxon>
        <taxon>Leptolyngbya</taxon>
    </lineage>
</organism>
<evidence type="ECO:0000259" key="1">
    <source>
        <dbReference type="SMART" id="SM00849"/>
    </source>
</evidence>